<sequence>MTTIILTACISAVAAVAIYALVTNLVVKTSIRKRREVALKEAEAEGEMIKKERILQAKEKFIQLKSEYDRQVNERNQKLAQSEQRAKQIEQNLQN</sequence>
<reference evidence="3" key="1">
    <citation type="journal article" date="2013" name="Environ. Microbiol.">
        <title>Microbiota from the distal guts of lean and obese adolescents exhibit partial functional redundancy besides clear differences in community structure.</title>
        <authorList>
            <person name="Ferrer M."/>
            <person name="Ruiz A."/>
            <person name="Lanza F."/>
            <person name="Haange S.B."/>
            <person name="Oberbach A."/>
            <person name="Till H."/>
            <person name="Bargiela R."/>
            <person name="Campoy C."/>
            <person name="Segura M.T."/>
            <person name="Richter M."/>
            <person name="von Bergen M."/>
            <person name="Seifert J."/>
            <person name="Suarez A."/>
        </authorList>
    </citation>
    <scope>NUCLEOTIDE SEQUENCE</scope>
</reference>
<proteinExistence type="predicted"/>
<feature type="compositionally biased region" description="Polar residues" evidence="1">
    <location>
        <begin position="78"/>
        <end position="95"/>
    </location>
</feature>
<dbReference type="EMBL" id="AJWY01004537">
    <property type="protein sequence ID" value="EKC72101.1"/>
    <property type="molecule type" value="Genomic_DNA"/>
</dbReference>
<evidence type="ECO:0000259" key="2">
    <source>
        <dbReference type="Pfam" id="PF12072"/>
    </source>
</evidence>
<name>K1UKX6_9ZZZZ</name>
<dbReference type="Pfam" id="PF12072">
    <property type="entry name" value="RNase_Y_N"/>
    <property type="match status" value="1"/>
</dbReference>
<accession>K1UKX6</accession>
<protein>
    <recommendedName>
        <fullName evidence="2">Ribonuclease Y N-terminal domain-containing protein</fullName>
    </recommendedName>
</protein>
<dbReference type="AlphaFoldDB" id="K1UKX6"/>
<feature type="region of interest" description="Disordered" evidence="1">
    <location>
        <begin position="75"/>
        <end position="95"/>
    </location>
</feature>
<evidence type="ECO:0000313" key="3">
    <source>
        <dbReference type="EMBL" id="EKC72101.1"/>
    </source>
</evidence>
<gene>
    <name evidence="3" type="ORF">LEA_06915</name>
</gene>
<evidence type="ECO:0000256" key="1">
    <source>
        <dbReference type="SAM" id="MobiDB-lite"/>
    </source>
</evidence>
<organism evidence="3">
    <name type="scientific">human gut metagenome</name>
    <dbReference type="NCBI Taxonomy" id="408170"/>
    <lineage>
        <taxon>unclassified sequences</taxon>
        <taxon>metagenomes</taxon>
        <taxon>organismal metagenomes</taxon>
    </lineage>
</organism>
<dbReference type="InterPro" id="IPR022711">
    <property type="entry name" value="RNase_Y_N"/>
</dbReference>
<feature type="non-terminal residue" evidence="3">
    <location>
        <position position="95"/>
    </location>
</feature>
<comment type="caution">
    <text evidence="3">The sequence shown here is derived from an EMBL/GenBank/DDBJ whole genome shotgun (WGS) entry which is preliminary data.</text>
</comment>
<feature type="domain" description="Ribonuclease Y N-terminal" evidence="2">
    <location>
        <begin position="4"/>
        <end position="94"/>
    </location>
</feature>